<dbReference type="PANTHER" id="PTHR43482:SF1">
    <property type="entry name" value="PROTEIN AST1-RELATED"/>
    <property type="match status" value="1"/>
</dbReference>
<dbReference type="SUPFAM" id="SSF51735">
    <property type="entry name" value="NAD(P)-binding Rossmann-fold domains"/>
    <property type="match status" value="1"/>
</dbReference>
<dbReference type="InterPro" id="IPR020843">
    <property type="entry name" value="ER"/>
</dbReference>
<dbReference type="PANTHER" id="PTHR43482">
    <property type="entry name" value="PROTEIN AST1-RELATED"/>
    <property type="match status" value="1"/>
</dbReference>
<sequence>MRALVPTGNPETLTELGEVDLPTPQRHEALIRVTDVALNRADFLYLSDPSTTFRPGIDAAGVVAKAAADGSGPSEGSRVALHLPAGGGAAEYVSASADRLAVIPDNVDSASAAALPLGGLVAQRLLALAGPLKGRRILATGVGGGVGQVLIQLAVAEGAEITAVAAQGQPTDHMAALGAKIALDIDAVEDTAFDIVLESVGGDLGSKTAHKLRPGGQFLWFGQASGSPITLDFFRQVQGGASVTLRHFVYGDGDGSRDAQDMNALLDLASQGKLQVEIGRRSDWADADSLLKEMAAGRLRGKAVLSVG</sequence>
<dbReference type="Proteomes" id="UP001474181">
    <property type="component" value="Unassembled WGS sequence"/>
</dbReference>
<comment type="caution">
    <text evidence="2">The sequence shown here is derived from an EMBL/GenBank/DDBJ whole genome shotgun (WGS) entry which is preliminary data.</text>
</comment>
<dbReference type="EMBL" id="JBEPEK010000070">
    <property type="protein sequence ID" value="MER7180321.1"/>
    <property type="molecule type" value="Genomic_DNA"/>
</dbReference>
<accession>A0ABV1WU81</accession>
<gene>
    <name evidence="2" type="ORF">ABT404_12725</name>
</gene>
<proteinExistence type="predicted"/>
<dbReference type="Gene3D" id="3.90.180.10">
    <property type="entry name" value="Medium-chain alcohol dehydrogenases, catalytic domain"/>
    <property type="match status" value="1"/>
</dbReference>
<dbReference type="Gene3D" id="3.40.50.720">
    <property type="entry name" value="NAD(P)-binding Rossmann-like Domain"/>
    <property type="match status" value="1"/>
</dbReference>
<dbReference type="InterPro" id="IPR013154">
    <property type="entry name" value="ADH-like_N"/>
</dbReference>
<evidence type="ECO:0000313" key="3">
    <source>
        <dbReference type="Proteomes" id="UP001474181"/>
    </source>
</evidence>
<evidence type="ECO:0000313" key="2">
    <source>
        <dbReference type="EMBL" id="MER7180321.1"/>
    </source>
</evidence>
<dbReference type="RefSeq" id="WP_350780263.1">
    <property type="nucleotide sequence ID" value="NZ_JBEPEK010000070.1"/>
</dbReference>
<dbReference type="InterPro" id="IPR011032">
    <property type="entry name" value="GroES-like_sf"/>
</dbReference>
<dbReference type="InterPro" id="IPR052585">
    <property type="entry name" value="Lipid_raft_assoc_Zn_ADH"/>
</dbReference>
<feature type="domain" description="Enoyl reductase (ER)" evidence="1">
    <location>
        <begin position="8"/>
        <end position="305"/>
    </location>
</feature>
<protein>
    <submittedName>
        <fullName evidence="2">Zinc-binding dehydrogenase</fullName>
    </submittedName>
</protein>
<keyword evidence="3" id="KW-1185">Reference proteome</keyword>
<organism evidence="2 3">
    <name type="scientific">Streptomyces hyaluromycini</name>
    <dbReference type="NCBI Taxonomy" id="1377993"/>
    <lineage>
        <taxon>Bacteria</taxon>
        <taxon>Bacillati</taxon>
        <taxon>Actinomycetota</taxon>
        <taxon>Actinomycetes</taxon>
        <taxon>Kitasatosporales</taxon>
        <taxon>Streptomycetaceae</taxon>
        <taxon>Streptomyces</taxon>
    </lineage>
</organism>
<dbReference type="Pfam" id="PF08240">
    <property type="entry name" value="ADH_N"/>
    <property type="match status" value="1"/>
</dbReference>
<dbReference type="Pfam" id="PF13602">
    <property type="entry name" value="ADH_zinc_N_2"/>
    <property type="match status" value="1"/>
</dbReference>
<evidence type="ECO:0000259" key="1">
    <source>
        <dbReference type="SMART" id="SM00829"/>
    </source>
</evidence>
<name>A0ABV1WU81_9ACTN</name>
<dbReference type="SMART" id="SM00829">
    <property type="entry name" value="PKS_ER"/>
    <property type="match status" value="1"/>
</dbReference>
<dbReference type="InterPro" id="IPR036291">
    <property type="entry name" value="NAD(P)-bd_dom_sf"/>
</dbReference>
<dbReference type="SUPFAM" id="SSF50129">
    <property type="entry name" value="GroES-like"/>
    <property type="match status" value="1"/>
</dbReference>
<reference evidence="2 3" key="1">
    <citation type="submission" date="2024-06" db="EMBL/GenBank/DDBJ databases">
        <title>The Natural Products Discovery Center: Release of the First 8490 Sequenced Strains for Exploring Actinobacteria Biosynthetic Diversity.</title>
        <authorList>
            <person name="Kalkreuter E."/>
            <person name="Kautsar S.A."/>
            <person name="Yang D."/>
            <person name="Bader C.D."/>
            <person name="Teijaro C.N."/>
            <person name="Fluegel L."/>
            <person name="Davis C.M."/>
            <person name="Simpson J.R."/>
            <person name="Lauterbach L."/>
            <person name="Steele A.D."/>
            <person name="Gui C."/>
            <person name="Meng S."/>
            <person name="Li G."/>
            <person name="Viehrig K."/>
            <person name="Ye F."/>
            <person name="Su P."/>
            <person name="Kiefer A.F."/>
            <person name="Nichols A."/>
            <person name="Cepeda A.J."/>
            <person name="Yan W."/>
            <person name="Fan B."/>
            <person name="Jiang Y."/>
            <person name="Adhikari A."/>
            <person name="Zheng C.-J."/>
            <person name="Schuster L."/>
            <person name="Cowan T.M."/>
            <person name="Smanski M.J."/>
            <person name="Chevrette M.G."/>
            <person name="De Carvalho L.P.S."/>
            <person name="Shen B."/>
        </authorList>
    </citation>
    <scope>NUCLEOTIDE SEQUENCE [LARGE SCALE GENOMIC DNA]</scope>
    <source>
        <strain evidence="2 3">NPDC000234</strain>
    </source>
</reference>